<proteinExistence type="predicted"/>
<protein>
    <submittedName>
        <fullName evidence="2">Uncharacterized protein</fullName>
    </submittedName>
</protein>
<keyword evidence="1" id="KW-0472">Membrane</keyword>
<comment type="caution">
    <text evidence="2">The sequence shown here is derived from an EMBL/GenBank/DDBJ whole genome shotgun (WGS) entry which is preliminary data.</text>
</comment>
<accession>A0A016TR77</accession>
<feature type="transmembrane region" description="Helical" evidence="1">
    <location>
        <begin position="72"/>
        <end position="95"/>
    </location>
</feature>
<name>A0A016TR77_9BILA</name>
<keyword evidence="1" id="KW-0812">Transmembrane</keyword>
<dbReference type="AlphaFoldDB" id="A0A016TR77"/>
<evidence type="ECO:0000313" key="3">
    <source>
        <dbReference type="Proteomes" id="UP000024635"/>
    </source>
</evidence>
<dbReference type="Proteomes" id="UP000024635">
    <property type="component" value="Unassembled WGS sequence"/>
</dbReference>
<evidence type="ECO:0000313" key="2">
    <source>
        <dbReference type="EMBL" id="EYC05524.1"/>
    </source>
</evidence>
<keyword evidence="3" id="KW-1185">Reference proteome</keyword>
<dbReference type="EMBL" id="JARK01001417">
    <property type="protein sequence ID" value="EYC05524.1"/>
    <property type="molecule type" value="Genomic_DNA"/>
</dbReference>
<reference evidence="3" key="1">
    <citation type="journal article" date="2015" name="Nat. Genet.">
        <title>The genome and transcriptome of the zoonotic hookworm Ancylostoma ceylanicum identify infection-specific gene families.</title>
        <authorList>
            <person name="Schwarz E.M."/>
            <person name="Hu Y."/>
            <person name="Antoshechkin I."/>
            <person name="Miller M.M."/>
            <person name="Sternberg P.W."/>
            <person name="Aroian R.V."/>
        </authorList>
    </citation>
    <scope>NUCLEOTIDE SEQUENCE</scope>
    <source>
        <strain evidence="3">HY135</strain>
    </source>
</reference>
<organism evidence="2 3">
    <name type="scientific">Ancylostoma ceylanicum</name>
    <dbReference type="NCBI Taxonomy" id="53326"/>
    <lineage>
        <taxon>Eukaryota</taxon>
        <taxon>Metazoa</taxon>
        <taxon>Ecdysozoa</taxon>
        <taxon>Nematoda</taxon>
        <taxon>Chromadorea</taxon>
        <taxon>Rhabditida</taxon>
        <taxon>Rhabditina</taxon>
        <taxon>Rhabditomorpha</taxon>
        <taxon>Strongyloidea</taxon>
        <taxon>Ancylostomatidae</taxon>
        <taxon>Ancylostomatinae</taxon>
        <taxon>Ancylostoma</taxon>
    </lineage>
</organism>
<sequence length="120" mass="13262">MKPTTPKTCNTVMKVNRATAIVTRSVDRQHFRRHALLLNSCNLPRIFSAKKTPLLPTPLLAELRDRRVGVDLLLGAGVPFSGDFFAWLIFPGLFLSESAMRIPKLGTESLKSVNLLTGVC</sequence>
<keyword evidence="1" id="KW-1133">Transmembrane helix</keyword>
<evidence type="ECO:0000256" key="1">
    <source>
        <dbReference type="SAM" id="Phobius"/>
    </source>
</evidence>
<gene>
    <name evidence="2" type="primary">Acey_s0081.g1420</name>
    <name evidence="2" type="ORF">Y032_0081g1420</name>
</gene>